<feature type="transmembrane region" description="Helical" evidence="6">
    <location>
        <begin position="194"/>
        <end position="220"/>
    </location>
</feature>
<comment type="subcellular location">
    <subcellularLocation>
        <location evidence="1">Cell membrane</location>
        <topology evidence="1">Multi-pass membrane protein</topology>
    </subcellularLocation>
</comment>
<dbReference type="Proteomes" id="UP000431901">
    <property type="component" value="Unassembled WGS sequence"/>
</dbReference>
<evidence type="ECO:0000256" key="2">
    <source>
        <dbReference type="ARBA" id="ARBA00022475"/>
    </source>
</evidence>
<organism evidence="7 8">
    <name type="scientific">Actinomadura rayongensis</name>
    <dbReference type="NCBI Taxonomy" id="1429076"/>
    <lineage>
        <taxon>Bacteria</taxon>
        <taxon>Bacillati</taxon>
        <taxon>Actinomycetota</taxon>
        <taxon>Actinomycetes</taxon>
        <taxon>Streptosporangiales</taxon>
        <taxon>Thermomonosporaceae</taxon>
        <taxon>Actinomadura</taxon>
    </lineage>
</organism>
<keyword evidence="3 6" id="KW-0812">Transmembrane</keyword>
<proteinExistence type="predicted"/>
<name>A0A6I4WD39_9ACTN</name>
<feature type="transmembrane region" description="Helical" evidence="6">
    <location>
        <begin position="227"/>
        <end position="249"/>
    </location>
</feature>
<evidence type="ECO:0000313" key="7">
    <source>
        <dbReference type="EMBL" id="MXQ64662.1"/>
    </source>
</evidence>
<keyword evidence="8" id="KW-1185">Reference proteome</keyword>
<dbReference type="EMBL" id="WUTW01000002">
    <property type="protein sequence ID" value="MXQ64662.1"/>
    <property type="molecule type" value="Genomic_DNA"/>
</dbReference>
<keyword evidence="4 6" id="KW-1133">Transmembrane helix</keyword>
<accession>A0A6I4WD39</accession>
<dbReference type="GO" id="GO:0005886">
    <property type="term" value="C:plasma membrane"/>
    <property type="evidence" value="ECO:0007669"/>
    <property type="project" value="UniProtKB-SubCell"/>
</dbReference>
<feature type="transmembrane region" description="Helical" evidence="6">
    <location>
        <begin position="79"/>
        <end position="101"/>
    </location>
</feature>
<protein>
    <submittedName>
        <fullName evidence="7">UPF0104 family protein</fullName>
    </submittedName>
</protein>
<feature type="transmembrane region" description="Helical" evidence="6">
    <location>
        <begin position="269"/>
        <end position="291"/>
    </location>
</feature>
<comment type="caution">
    <text evidence="7">The sequence shown here is derived from an EMBL/GenBank/DDBJ whole genome shotgun (WGS) entry which is preliminary data.</text>
</comment>
<feature type="transmembrane region" description="Helical" evidence="6">
    <location>
        <begin position="44"/>
        <end position="67"/>
    </location>
</feature>
<evidence type="ECO:0000313" key="8">
    <source>
        <dbReference type="Proteomes" id="UP000431901"/>
    </source>
</evidence>
<dbReference type="Pfam" id="PF03706">
    <property type="entry name" value="LPG_synthase_TM"/>
    <property type="match status" value="1"/>
</dbReference>
<dbReference type="OrthoDB" id="6057470at2"/>
<dbReference type="RefSeq" id="WP_161102860.1">
    <property type="nucleotide sequence ID" value="NZ_JBHLYI010000001.1"/>
</dbReference>
<evidence type="ECO:0000256" key="1">
    <source>
        <dbReference type="ARBA" id="ARBA00004651"/>
    </source>
</evidence>
<feature type="transmembrane region" description="Helical" evidence="6">
    <location>
        <begin position="152"/>
        <end position="174"/>
    </location>
</feature>
<gene>
    <name evidence="7" type="ORF">GQ466_11495</name>
</gene>
<evidence type="ECO:0000256" key="4">
    <source>
        <dbReference type="ARBA" id="ARBA00022989"/>
    </source>
</evidence>
<sequence>MRSKAAVLRALRVLLVLLALAFCVYGVASSWDDTVRAFREMSWYALAGSLAFGLAGLVAWTLGWRAFLTGLGSRLPLPAAFRISAISGLGKYVPGMVWVVVTQVELSREHRVPRARSFSASVLAVATSTACGLAVAAATLPFTSAAARRDYWWMLLFAPVLLAALHPRIVTWALNTALRLVRQPPLEHAVGFPAMARAVAWTLLGWVLFGAHLWLLCLAVGGDGPRLAFLATGGYALAFVAGLLVFLAPGGLGAREAVMTAVLAPVLPAGAPLVVAITSRVVLTLADLIYAGACALAARRRPASEPAEPERELVPPAKD</sequence>
<evidence type="ECO:0000256" key="6">
    <source>
        <dbReference type="SAM" id="Phobius"/>
    </source>
</evidence>
<evidence type="ECO:0000256" key="3">
    <source>
        <dbReference type="ARBA" id="ARBA00022692"/>
    </source>
</evidence>
<keyword evidence="5 6" id="KW-0472">Membrane</keyword>
<reference evidence="7 8" key="1">
    <citation type="submission" date="2019-12" db="EMBL/GenBank/DDBJ databases">
        <title>Nocardia macrotermitis sp. nov. and Nocardia aurantia sp. nov., isolated from the gut of the fungus growing-termite Macrotermes natalensis.</title>
        <authorList>
            <person name="Christine B."/>
            <person name="Rene B."/>
        </authorList>
    </citation>
    <scope>NUCLEOTIDE SEQUENCE [LARGE SCALE GENOMIC DNA]</scope>
    <source>
        <strain evidence="7 8">DSM 102126</strain>
    </source>
</reference>
<feature type="transmembrane region" description="Helical" evidence="6">
    <location>
        <begin position="121"/>
        <end position="140"/>
    </location>
</feature>
<evidence type="ECO:0000256" key="5">
    <source>
        <dbReference type="ARBA" id="ARBA00023136"/>
    </source>
</evidence>
<dbReference type="InterPro" id="IPR022791">
    <property type="entry name" value="L-PG_synthase/AglD"/>
</dbReference>
<keyword evidence="2" id="KW-1003">Cell membrane</keyword>
<dbReference type="AlphaFoldDB" id="A0A6I4WD39"/>